<dbReference type="EMBL" id="MRDE01000081">
    <property type="protein sequence ID" value="OMH23070.1"/>
    <property type="molecule type" value="Genomic_DNA"/>
</dbReference>
<name>A0A1R1L6B4_9MICC</name>
<organism evidence="3 4">
    <name type="scientific">Tersicoccus phoenicis</name>
    <dbReference type="NCBI Taxonomy" id="554083"/>
    <lineage>
        <taxon>Bacteria</taxon>
        <taxon>Bacillati</taxon>
        <taxon>Actinomycetota</taxon>
        <taxon>Actinomycetes</taxon>
        <taxon>Micrococcales</taxon>
        <taxon>Micrococcaceae</taxon>
        <taxon>Tersicoccus</taxon>
    </lineage>
</organism>
<evidence type="ECO:0000256" key="1">
    <source>
        <dbReference type="SAM" id="MobiDB-lite"/>
    </source>
</evidence>
<evidence type="ECO:0000259" key="2">
    <source>
        <dbReference type="PROSITE" id="PS51708"/>
    </source>
</evidence>
<comment type="caution">
    <text evidence="3">The sequence shown here is derived from an EMBL/GenBank/DDBJ whole genome shotgun (WGS) entry which is preliminary data.</text>
</comment>
<evidence type="ECO:0000313" key="3">
    <source>
        <dbReference type="EMBL" id="OMH23070.1"/>
    </source>
</evidence>
<feature type="region of interest" description="Disordered" evidence="1">
    <location>
        <begin position="162"/>
        <end position="192"/>
    </location>
</feature>
<accession>A0A1R1L6B4</accession>
<dbReference type="Proteomes" id="UP000187085">
    <property type="component" value="Unassembled WGS sequence"/>
</dbReference>
<gene>
    <name evidence="3" type="ORF">BKD30_14465</name>
</gene>
<dbReference type="STRING" id="554083.BKD30_14465"/>
<dbReference type="RefSeq" id="WP_076705720.1">
    <property type="nucleotide sequence ID" value="NZ_MRDE01000081.1"/>
</dbReference>
<dbReference type="Pfam" id="PF05235">
    <property type="entry name" value="CHAD"/>
    <property type="match status" value="1"/>
</dbReference>
<dbReference type="InterPro" id="IPR007899">
    <property type="entry name" value="CHAD_dom"/>
</dbReference>
<keyword evidence="4" id="KW-1185">Reference proteome</keyword>
<dbReference type="PANTHER" id="PTHR39339:SF1">
    <property type="entry name" value="CHAD DOMAIN-CONTAINING PROTEIN"/>
    <property type="match status" value="1"/>
</dbReference>
<dbReference type="Gene3D" id="1.40.20.10">
    <property type="entry name" value="CHAD domain"/>
    <property type="match status" value="1"/>
</dbReference>
<dbReference type="AlphaFoldDB" id="A0A1R1L6B4"/>
<dbReference type="OrthoDB" id="9777271at2"/>
<dbReference type="PROSITE" id="PS51708">
    <property type="entry name" value="CHAD"/>
    <property type="match status" value="1"/>
</dbReference>
<feature type="domain" description="CHAD" evidence="2">
    <location>
        <begin position="4"/>
        <end position="323"/>
    </location>
</feature>
<proteinExistence type="predicted"/>
<dbReference type="SMART" id="SM00880">
    <property type="entry name" value="CHAD"/>
    <property type="match status" value="1"/>
</dbReference>
<dbReference type="InterPro" id="IPR038186">
    <property type="entry name" value="CHAD_dom_sf"/>
</dbReference>
<reference evidence="3 4" key="1">
    <citation type="submission" date="2016-12" db="EMBL/GenBank/DDBJ databases">
        <title>Draft genome of Tersicoccus phoenicis 1P05MA.</title>
        <authorList>
            <person name="Nakajima Y."/>
            <person name="Yoshizawa S."/>
            <person name="Nakamura K."/>
            <person name="Ogura Y."/>
            <person name="Hayashi T."/>
            <person name="Kogure K."/>
        </authorList>
    </citation>
    <scope>NUCLEOTIDE SEQUENCE [LARGE SCALE GENOMIC DNA]</scope>
    <source>
        <strain evidence="3 4">1p05MA</strain>
    </source>
</reference>
<protein>
    <recommendedName>
        <fullName evidence="2">CHAD domain-containing protein</fullName>
    </recommendedName>
</protein>
<sequence>MGPTPTLGEVLVAVITARTTTLVELERGAREDAADAVHQYRVTLRRLRSVLAAFSAELEPIAAAAALDLPALSARLRDVARAFGLARDAEVNGALMAERLAAGATPAREEVPEARRLLAEAATAEYQRYRTRAIALLDGYGPGTLQAVLTALATAVGEDVLGSPEQQGSARRVSEQQRAGRPGMGQDAEGALARSIDDQAARVLHLARKAKRAAPADAAAALHEVRKKAKRLRYTIEEVTELGVEIPPGRQDVVEAAHDIQEQLGTHHDSVGLAAFVRSTVRGRPATGPRAVGTMVAFTAGELAGAEQAVQRDALRRYRKARRALRDALT</sequence>
<dbReference type="PANTHER" id="PTHR39339">
    <property type="entry name" value="SLR1444 PROTEIN"/>
    <property type="match status" value="1"/>
</dbReference>
<evidence type="ECO:0000313" key="4">
    <source>
        <dbReference type="Proteomes" id="UP000187085"/>
    </source>
</evidence>